<proteinExistence type="predicted"/>
<accession>A0A0F9MC77</accession>
<reference evidence="1" key="1">
    <citation type="journal article" date="2015" name="Nature">
        <title>Complex archaea that bridge the gap between prokaryotes and eukaryotes.</title>
        <authorList>
            <person name="Spang A."/>
            <person name="Saw J.H."/>
            <person name="Jorgensen S.L."/>
            <person name="Zaremba-Niedzwiedzka K."/>
            <person name="Martijn J."/>
            <person name="Lind A.E."/>
            <person name="van Eijk R."/>
            <person name="Schleper C."/>
            <person name="Guy L."/>
            <person name="Ettema T.J."/>
        </authorList>
    </citation>
    <scope>NUCLEOTIDE SEQUENCE</scope>
</reference>
<dbReference type="AlphaFoldDB" id="A0A0F9MC77"/>
<name>A0A0F9MC77_9ZZZZ</name>
<dbReference type="EMBL" id="LAZR01005812">
    <property type="protein sequence ID" value="KKM96951.1"/>
    <property type="molecule type" value="Genomic_DNA"/>
</dbReference>
<protein>
    <submittedName>
        <fullName evidence="1">Uncharacterized protein</fullName>
    </submittedName>
</protein>
<sequence>MTNAYQLDRESITLSAPTTITCKFIVDPELVLRWQRFGGRPHKGTPIGLMRESYPFDVLKRKAVQEARIFVRYMKQQGNRPQEGEHQMLLYGPFRNRMDMSKGASMENFEEGNHLIPQGMWRSKAHGTWAPDGKGPRLIDPEQEYKHGITFYIKGKFLATHGKESEENGTLIVGG</sequence>
<gene>
    <name evidence="1" type="ORF">LCGC14_1172970</name>
</gene>
<comment type="caution">
    <text evidence="1">The sequence shown here is derived from an EMBL/GenBank/DDBJ whole genome shotgun (WGS) entry which is preliminary data.</text>
</comment>
<organism evidence="1">
    <name type="scientific">marine sediment metagenome</name>
    <dbReference type="NCBI Taxonomy" id="412755"/>
    <lineage>
        <taxon>unclassified sequences</taxon>
        <taxon>metagenomes</taxon>
        <taxon>ecological metagenomes</taxon>
    </lineage>
</organism>
<evidence type="ECO:0000313" key="1">
    <source>
        <dbReference type="EMBL" id="KKM96951.1"/>
    </source>
</evidence>